<dbReference type="InterPro" id="IPR038308">
    <property type="entry name" value="RFXAP_C_sf"/>
</dbReference>
<dbReference type="PANTHER" id="PTHR15110:SF2">
    <property type="entry name" value="REGULATORY FACTOR X-ASSOCIATED PROTEIN"/>
    <property type="match status" value="1"/>
</dbReference>
<evidence type="ECO:0000256" key="1">
    <source>
        <dbReference type="SAM" id="MobiDB-lite"/>
    </source>
</evidence>
<evidence type="ECO:0000313" key="3">
    <source>
        <dbReference type="Ensembl" id="ENSMALP00000015040.1"/>
    </source>
</evidence>
<sequence>MSEEENTSSANKDKDSNLLLTKDGQTYCVSKSGVVDSRNVITPHEPENNVSGYDMDDPDEESDVLDTSDPRDSAASPEELNDDDTSEGDNAPKQCTYEGCTETTTQVAKQRKPWMCKKHRNKMYKDKYKKKKSDQAMSSGKIDENSEERPVSVNKQRLGAMGDRPARPSLIEQVLNQKRLVSHSWSRCAFVQLQIGDLFNIMVGETLAKSKAKQGKTSIAAAVMCGCHVGTGPQCPLMHVCPQLES</sequence>
<dbReference type="GO" id="GO:0006357">
    <property type="term" value="P:regulation of transcription by RNA polymerase II"/>
    <property type="evidence" value="ECO:0007669"/>
    <property type="project" value="TreeGrafter"/>
</dbReference>
<dbReference type="STRING" id="43700.ENSMALP00000015040"/>
<dbReference type="PANTHER" id="PTHR15110">
    <property type="entry name" value="REGULATORY FACTOR X-ASSOCIATED PROTEIN"/>
    <property type="match status" value="1"/>
</dbReference>
<accession>A0A3Q3JEB2</accession>
<protein>
    <recommendedName>
        <fullName evidence="2">Regulatory factor X-associated protein RFXANK-binding domain-containing protein</fullName>
    </recommendedName>
</protein>
<feature type="domain" description="Regulatory factor X-associated protein RFXANK-binding" evidence="2">
    <location>
        <begin position="94"/>
        <end position="181"/>
    </location>
</feature>
<keyword evidence="4" id="KW-1185">Reference proteome</keyword>
<feature type="compositionally biased region" description="Basic and acidic residues" evidence="1">
    <location>
        <begin position="141"/>
        <end position="150"/>
    </location>
</feature>
<evidence type="ECO:0000259" key="2">
    <source>
        <dbReference type="Pfam" id="PF15289"/>
    </source>
</evidence>
<dbReference type="InterPro" id="IPR029316">
    <property type="entry name" value="RFXAP_RFXANK-bd"/>
</dbReference>
<organism evidence="3 4">
    <name type="scientific">Monopterus albus</name>
    <name type="common">Swamp eel</name>
    <dbReference type="NCBI Taxonomy" id="43700"/>
    <lineage>
        <taxon>Eukaryota</taxon>
        <taxon>Metazoa</taxon>
        <taxon>Chordata</taxon>
        <taxon>Craniata</taxon>
        <taxon>Vertebrata</taxon>
        <taxon>Euteleostomi</taxon>
        <taxon>Actinopterygii</taxon>
        <taxon>Neopterygii</taxon>
        <taxon>Teleostei</taxon>
        <taxon>Neoteleostei</taxon>
        <taxon>Acanthomorphata</taxon>
        <taxon>Anabantaria</taxon>
        <taxon>Synbranchiformes</taxon>
        <taxon>Synbranchidae</taxon>
        <taxon>Monopterus</taxon>
    </lineage>
</organism>
<proteinExistence type="predicted"/>
<dbReference type="Gene3D" id="6.10.290.30">
    <property type="entry name" value="Regulatory factor X-associated C-terminal binding domain"/>
    <property type="match status" value="1"/>
</dbReference>
<feature type="region of interest" description="Disordered" evidence="1">
    <location>
        <begin position="125"/>
        <end position="152"/>
    </location>
</feature>
<feature type="compositionally biased region" description="Acidic residues" evidence="1">
    <location>
        <begin position="54"/>
        <end position="66"/>
    </location>
</feature>
<dbReference type="AlphaFoldDB" id="A0A3Q3JEB2"/>
<dbReference type="Ensembl" id="ENSMALT00000015348.1">
    <property type="protein sequence ID" value="ENSMALP00000015040.1"/>
    <property type="gene ID" value="ENSMALG00000010571.1"/>
</dbReference>
<dbReference type="Proteomes" id="UP000261600">
    <property type="component" value="Unplaced"/>
</dbReference>
<dbReference type="GO" id="GO:0005634">
    <property type="term" value="C:nucleus"/>
    <property type="evidence" value="ECO:0007669"/>
    <property type="project" value="TreeGrafter"/>
</dbReference>
<reference evidence="3" key="2">
    <citation type="submission" date="2025-09" db="UniProtKB">
        <authorList>
            <consortium name="Ensembl"/>
        </authorList>
    </citation>
    <scope>IDENTIFICATION</scope>
</reference>
<reference evidence="3" key="1">
    <citation type="submission" date="2025-08" db="UniProtKB">
        <authorList>
            <consortium name="Ensembl"/>
        </authorList>
    </citation>
    <scope>IDENTIFICATION</scope>
</reference>
<name>A0A3Q3JEB2_MONAL</name>
<evidence type="ECO:0000313" key="4">
    <source>
        <dbReference type="Proteomes" id="UP000261600"/>
    </source>
</evidence>
<feature type="region of interest" description="Disordered" evidence="1">
    <location>
        <begin position="1"/>
        <end position="96"/>
    </location>
</feature>
<dbReference type="Pfam" id="PF15289">
    <property type="entry name" value="RFXA_RFXANK_bdg"/>
    <property type="match status" value="1"/>
</dbReference>